<accession>A0A5S9Q5J7</accession>
<reference evidence="1 2" key="1">
    <citation type="submission" date="2019-11" db="EMBL/GenBank/DDBJ databases">
        <authorList>
            <person name="Holert J."/>
        </authorList>
    </citation>
    <scope>NUCLEOTIDE SEQUENCE [LARGE SCALE GENOMIC DNA]</scope>
    <source>
        <strain evidence="1">BC5_2</strain>
    </source>
</reference>
<dbReference type="EMBL" id="CACSII010000017">
    <property type="protein sequence ID" value="CAA0113005.1"/>
    <property type="molecule type" value="Genomic_DNA"/>
</dbReference>
<sequence>MPLAQMAGVKTLKGTSKNYLACAGVVKIQIKSVTYCT</sequence>
<dbReference type="Proteomes" id="UP000434580">
    <property type="component" value="Unassembled WGS sequence"/>
</dbReference>
<dbReference type="AlphaFoldDB" id="A0A5S9Q5J7"/>
<evidence type="ECO:0000313" key="2">
    <source>
        <dbReference type="Proteomes" id="UP000434580"/>
    </source>
</evidence>
<protein>
    <submittedName>
        <fullName evidence="1">Uncharacterized protein</fullName>
    </submittedName>
</protein>
<name>A0A5S9Q5J7_9GAMM</name>
<organism evidence="1 2">
    <name type="scientific">BD1-7 clade bacterium</name>
    <dbReference type="NCBI Taxonomy" id="2029982"/>
    <lineage>
        <taxon>Bacteria</taxon>
        <taxon>Pseudomonadati</taxon>
        <taxon>Pseudomonadota</taxon>
        <taxon>Gammaproteobacteria</taxon>
        <taxon>Cellvibrionales</taxon>
        <taxon>Spongiibacteraceae</taxon>
        <taxon>BD1-7 clade</taxon>
    </lineage>
</organism>
<gene>
    <name evidence="1" type="ORF">DPBNPPHM_01606</name>
</gene>
<evidence type="ECO:0000313" key="1">
    <source>
        <dbReference type="EMBL" id="CAA0113005.1"/>
    </source>
</evidence>
<proteinExistence type="predicted"/>